<evidence type="ECO:0000259" key="1">
    <source>
        <dbReference type="SMART" id="SM01022"/>
    </source>
</evidence>
<dbReference type="EMBL" id="JAUSQX010000001">
    <property type="protein sequence ID" value="MDP9806210.1"/>
    <property type="molecule type" value="Genomic_DNA"/>
</dbReference>
<dbReference type="Pfam" id="PF04266">
    <property type="entry name" value="ASCH"/>
    <property type="match status" value="1"/>
</dbReference>
<dbReference type="Proteomes" id="UP001243212">
    <property type="component" value="Unassembled WGS sequence"/>
</dbReference>
<dbReference type="PANTHER" id="PTHR39203">
    <property type="entry name" value="CYTOPLASMIC PROTEIN-RELATED"/>
    <property type="match status" value="1"/>
</dbReference>
<accession>A0ABT9NFN9</accession>
<dbReference type="SMART" id="SM01022">
    <property type="entry name" value="ASCH"/>
    <property type="match status" value="1"/>
</dbReference>
<sequence length="173" mass="19222">MSGFSEELPIEPVDGDLESFWVRAITRAKLNPIEAVGGQTNVVSLRPGAFAFGDSRTEADDLAELVLAGTKTATTSYGPAYELECEEWPAVDDLWIMCDGEGRPRALLCNTRVEVVPFSQVDAQVAHAEGEADLERWRAEHRELFAAQAQMLDRDFDPEADVVVEYFKVLYSH</sequence>
<dbReference type="InterPro" id="IPR009326">
    <property type="entry name" value="DUF984"/>
</dbReference>
<dbReference type="SUPFAM" id="SSF88697">
    <property type="entry name" value="PUA domain-like"/>
    <property type="match status" value="1"/>
</dbReference>
<evidence type="ECO:0000313" key="3">
    <source>
        <dbReference type="Proteomes" id="UP001243212"/>
    </source>
</evidence>
<gene>
    <name evidence="2" type="ORF">J2S70_000792</name>
</gene>
<dbReference type="PANTHER" id="PTHR39203:SF1">
    <property type="entry name" value="CYTOPLASMIC PROTEIN"/>
    <property type="match status" value="1"/>
</dbReference>
<reference evidence="2 3" key="1">
    <citation type="submission" date="2023-07" db="EMBL/GenBank/DDBJ databases">
        <title>Sequencing the genomes of 1000 actinobacteria strains.</title>
        <authorList>
            <person name="Klenk H.-P."/>
        </authorList>
    </citation>
    <scope>NUCLEOTIDE SEQUENCE [LARGE SCALE GENOMIC DNA]</scope>
    <source>
        <strain evidence="2 3">DSM 17163</strain>
    </source>
</reference>
<protein>
    <submittedName>
        <fullName evidence="2">Uncharacterized protein YhfF</fullName>
    </submittedName>
</protein>
<name>A0ABT9NFN9_9ACTO</name>
<proteinExistence type="predicted"/>
<feature type="domain" description="ASCH" evidence="1">
    <location>
        <begin position="50"/>
        <end position="171"/>
    </location>
</feature>
<dbReference type="InterPro" id="IPR015947">
    <property type="entry name" value="PUA-like_sf"/>
</dbReference>
<dbReference type="Gene3D" id="3.10.400.10">
    <property type="entry name" value="Sulfate adenylyltransferase"/>
    <property type="match status" value="1"/>
</dbReference>
<dbReference type="CDD" id="cd06553">
    <property type="entry name" value="ASCH_Ef3133_like"/>
    <property type="match status" value="1"/>
</dbReference>
<evidence type="ECO:0000313" key="2">
    <source>
        <dbReference type="EMBL" id="MDP9806210.1"/>
    </source>
</evidence>
<dbReference type="InterPro" id="IPR007374">
    <property type="entry name" value="ASCH_domain"/>
</dbReference>
<dbReference type="RefSeq" id="WP_307682443.1">
    <property type="nucleotide sequence ID" value="NZ_JAUSQX010000001.1"/>
</dbReference>
<keyword evidence="3" id="KW-1185">Reference proteome</keyword>
<comment type="caution">
    <text evidence="2">The sequence shown here is derived from an EMBL/GenBank/DDBJ whole genome shotgun (WGS) entry which is preliminary data.</text>
</comment>
<organism evidence="2 3">
    <name type="scientific">Trueperella bonasi</name>
    <dbReference type="NCBI Taxonomy" id="312286"/>
    <lineage>
        <taxon>Bacteria</taxon>
        <taxon>Bacillati</taxon>
        <taxon>Actinomycetota</taxon>
        <taxon>Actinomycetes</taxon>
        <taxon>Actinomycetales</taxon>
        <taxon>Actinomycetaceae</taxon>
        <taxon>Trueperella</taxon>
    </lineage>
</organism>